<evidence type="ECO:0000313" key="4">
    <source>
        <dbReference type="Proteomes" id="UP001530293"/>
    </source>
</evidence>
<dbReference type="Proteomes" id="UP001530293">
    <property type="component" value="Unassembled WGS sequence"/>
</dbReference>
<feature type="compositionally biased region" description="Basic and acidic residues" evidence="1">
    <location>
        <begin position="233"/>
        <end position="243"/>
    </location>
</feature>
<reference evidence="3 4" key="1">
    <citation type="submission" date="2024-10" db="EMBL/GenBank/DDBJ databases">
        <title>Updated reference genomes for cyclostephanoid diatoms.</title>
        <authorList>
            <person name="Roberts W.R."/>
            <person name="Alverson A.J."/>
        </authorList>
    </citation>
    <scope>NUCLEOTIDE SEQUENCE [LARGE SCALE GENOMIC DNA]</scope>
    <source>
        <strain evidence="3 4">AJA232-27</strain>
    </source>
</reference>
<dbReference type="InterPro" id="IPR021067">
    <property type="entry name" value="Glycosyltransferase"/>
</dbReference>
<feature type="region of interest" description="Disordered" evidence="1">
    <location>
        <begin position="1"/>
        <end position="73"/>
    </location>
</feature>
<accession>A0ABD3M035</accession>
<keyword evidence="2" id="KW-0472">Membrane</keyword>
<dbReference type="Gene3D" id="3.90.550.10">
    <property type="entry name" value="Spore Coat Polysaccharide Biosynthesis Protein SpsA, Chain A"/>
    <property type="match status" value="1"/>
</dbReference>
<dbReference type="Pfam" id="PF11397">
    <property type="entry name" value="GlcNAc"/>
    <property type="match status" value="1"/>
</dbReference>
<keyword evidence="4" id="KW-1185">Reference proteome</keyword>
<protein>
    <submittedName>
        <fullName evidence="3">Uncharacterized protein</fullName>
    </submittedName>
</protein>
<evidence type="ECO:0000256" key="2">
    <source>
        <dbReference type="SAM" id="Phobius"/>
    </source>
</evidence>
<keyword evidence="2" id="KW-1133">Transmembrane helix</keyword>
<dbReference type="InterPro" id="IPR029044">
    <property type="entry name" value="Nucleotide-diphossugar_trans"/>
</dbReference>
<sequence length="811" mass="90735">MMQDRSSTAAVSSAFSSGSSSSGSSGGGVHIENHGGDYATTATGTMGISSRRTYDKSSSSSLRKKRHQGDASTSITSTTPFLVLVTLLALAMTIQFMIVINWHHKRHDEHVLGKQNDDNPILPIMLSKSIGSSSSRAGRFDMKSASAENDDNVQKEQPVMKKSNSVGSLGAQVFHRQQQPKVSTKKTISIYHRNNADSSLAKPKVTSLLAKTTSRRHDTVKHTVKKPTSKHALSKEKKASLRDNKHHRHFQQDKLSEWDSNNPAKMEDAEDIRPEWIDNRFGADTAAKDGDDALAEHEDFGEEDEDKEDGAEVDDTLEQANKDNKDPTMAHLVPYLPPLPPILNTRKIKNQKDLISDTLSGKHPTIAGIALVLARFLNALHNSNNKLASLGSPPSRDEVHERFVKLAKKYLAPFETTYRDKPIFPIRDDDSIFVSLASFRDYLLGDTLKGAFDQAKYPDKLFIGAIVQNCLGLDPYEGEPGVQCRTGAQVVGRDKHGRDFTKVSDAPPDRNGIEEFCTSEEHKKYCDNGQVRVLYLHEAESLGPAMARYYASKLWGGERYFMQVDAHLEFYKHWDELYTNELKSASSFPTAVLSSYPPGFQAENGGILEGQPSLGTRLCSCTFSDSDVESQIIRINTGVGYVGDEDHPTQIPFIAAGFFFTTAEFLADVPFDPYMPWCFMGEEIMLSMRAWTHGWDIYAPRHNWIAHQYRPGRMGLPKFWGSVGRLFGKPGPGFSNQLQLRLIKRVKHLVGYAECSLEELQKDGDELVLTDVEHYSFGNVRSREDYLEWTRIDVEHKECLPIDWCNEGTEM</sequence>
<dbReference type="EMBL" id="JALLBG020000313">
    <property type="protein sequence ID" value="KAL3756104.1"/>
    <property type="molecule type" value="Genomic_DNA"/>
</dbReference>
<keyword evidence="2" id="KW-0812">Transmembrane</keyword>
<feature type="region of interest" description="Disordered" evidence="1">
    <location>
        <begin position="212"/>
        <end position="276"/>
    </location>
</feature>
<feature type="compositionally biased region" description="Basic and acidic residues" evidence="1">
    <location>
        <begin position="265"/>
        <end position="276"/>
    </location>
</feature>
<dbReference type="PANTHER" id="PTHR34496:SF10">
    <property type="entry name" value="GLCNAC TRANSFERASE"/>
    <property type="match status" value="1"/>
</dbReference>
<comment type="caution">
    <text evidence="3">The sequence shown here is derived from an EMBL/GenBank/DDBJ whole genome shotgun (WGS) entry which is preliminary data.</text>
</comment>
<evidence type="ECO:0000313" key="3">
    <source>
        <dbReference type="EMBL" id="KAL3756104.1"/>
    </source>
</evidence>
<feature type="transmembrane region" description="Helical" evidence="2">
    <location>
        <begin position="81"/>
        <end position="102"/>
    </location>
</feature>
<dbReference type="AlphaFoldDB" id="A0ABD3M035"/>
<proteinExistence type="predicted"/>
<evidence type="ECO:0000256" key="1">
    <source>
        <dbReference type="SAM" id="MobiDB-lite"/>
    </source>
</evidence>
<feature type="compositionally biased region" description="Low complexity" evidence="1">
    <location>
        <begin position="1"/>
        <end position="23"/>
    </location>
</feature>
<dbReference type="PANTHER" id="PTHR34496">
    <property type="entry name" value="GLCNAC TRANSFERASE-RELATED"/>
    <property type="match status" value="1"/>
</dbReference>
<organism evidence="3 4">
    <name type="scientific">Discostella pseudostelligera</name>
    <dbReference type="NCBI Taxonomy" id="259834"/>
    <lineage>
        <taxon>Eukaryota</taxon>
        <taxon>Sar</taxon>
        <taxon>Stramenopiles</taxon>
        <taxon>Ochrophyta</taxon>
        <taxon>Bacillariophyta</taxon>
        <taxon>Coscinodiscophyceae</taxon>
        <taxon>Thalassiosirophycidae</taxon>
        <taxon>Stephanodiscales</taxon>
        <taxon>Stephanodiscaceae</taxon>
        <taxon>Discostella</taxon>
    </lineage>
</organism>
<gene>
    <name evidence="3" type="ORF">ACHAWU_005608</name>
</gene>
<dbReference type="SUPFAM" id="SSF53448">
    <property type="entry name" value="Nucleotide-diphospho-sugar transferases"/>
    <property type="match status" value="1"/>
</dbReference>
<name>A0ABD3M035_9STRA</name>